<dbReference type="KEGG" id="cle:Clole_3602"/>
<dbReference type="AlphaFoldDB" id="F2JT66"/>
<feature type="chain" id="PRO_5003284362" description="Copper amine oxidase-like domain-containing protein" evidence="1">
    <location>
        <begin position="24"/>
        <end position="401"/>
    </location>
</feature>
<sequence>MKKKVLALLVTFVMMFTMVGCNAQGVELINELKTVSTWEAMETKSNLDLSFTYQGESFKANAEVVSYSNSKDLQMEATMTIKNVEFSGQKIDVTKAPFKISPIKFYMDGMKFYVSTSFIKDVAAMAGVDPSTLVDVSKDYLALDLTSAMEMSGMSKEQITKLSSQSFDIYTNSKIDVPIIKKDNTYTVELKDSQLVDTFFDFCVEVVDAQTDTLTETYKAMGLTDDQIKEVLAQVKAIYGPETKAMIKPMINGSTAKASYTFNKDSYVADMSAAIKVAVDKEKFDISLAEKSEVKKVDKKAITFPTSVKVYTMEDLMAMATPSQVIEVAQKDCIVEKGVTYVPLKATLAKVGLTVGYDSKAKTTYIKELNNMPVKSIVKKGVSYVSVDQLAELGLVCEITK</sequence>
<evidence type="ECO:0000313" key="2">
    <source>
        <dbReference type="EMBL" id="ADZ85285.1"/>
    </source>
</evidence>
<evidence type="ECO:0000256" key="1">
    <source>
        <dbReference type="SAM" id="SignalP"/>
    </source>
</evidence>
<keyword evidence="3" id="KW-1185">Reference proteome</keyword>
<evidence type="ECO:0000313" key="3">
    <source>
        <dbReference type="Proteomes" id="UP000008467"/>
    </source>
</evidence>
<name>F2JT66_CELLD</name>
<dbReference type="STRING" id="642492.Clole_3602"/>
<accession>F2JT66</accession>
<organism evidence="2 3">
    <name type="scientific">Cellulosilyticum lentocellum (strain ATCC 49066 / DSM 5427 / NCIMB 11756 / RHM5)</name>
    <name type="common">Clostridium lentocellum</name>
    <dbReference type="NCBI Taxonomy" id="642492"/>
    <lineage>
        <taxon>Bacteria</taxon>
        <taxon>Bacillati</taxon>
        <taxon>Bacillota</taxon>
        <taxon>Clostridia</taxon>
        <taxon>Lachnospirales</taxon>
        <taxon>Cellulosilyticaceae</taxon>
        <taxon>Cellulosilyticum</taxon>
    </lineage>
</organism>
<dbReference type="RefSeq" id="WP_013658561.1">
    <property type="nucleotide sequence ID" value="NC_015275.1"/>
</dbReference>
<dbReference type="HOGENOM" id="CLU_686423_0_0_9"/>
<dbReference type="eggNOG" id="ENOG50334N4">
    <property type="taxonomic scope" value="Bacteria"/>
</dbReference>
<evidence type="ECO:0008006" key="4">
    <source>
        <dbReference type="Google" id="ProtNLM"/>
    </source>
</evidence>
<gene>
    <name evidence="2" type="ordered locus">Clole_3602</name>
</gene>
<dbReference type="EMBL" id="CP002582">
    <property type="protein sequence ID" value="ADZ85285.1"/>
    <property type="molecule type" value="Genomic_DNA"/>
</dbReference>
<keyword evidence="1" id="KW-0732">Signal</keyword>
<proteinExistence type="predicted"/>
<feature type="signal peptide" evidence="1">
    <location>
        <begin position="1"/>
        <end position="23"/>
    </location>
</feature>
<protein>
    <recommendedName>
        <fullName evidence="4">Copper amine oxidase-like domain-containing protein</fullName>
    </recommendedName>
</protein>
<reference evidence="2 3" key="1">
    <citation type="journal article" date="2011" name="J. Bacteriol.">
        <title>Complete genome sequence of the cellulose-degrading bacterium Cellulosilyticum lentocellum.</title>
        <authorList>
            <consortium name="US DOE Joint Genome Institute"/>
            <person name="Miller D.A."/>
            <person name="Suen G."/>
            <person name="Bruce D."/>
            <person name="Copeland A."/>
            <person name="Cheng J.F."/>
            <person name="Detter C."/>
            <person name="Goodwin L.A."/>
            <person name="Han C.S."/>
            <person name="Hauser L.J."/>
            <person name="Land M.L."/>
            <person name="Lapidus A."/>
            <person name="Lucas S."/>
            <person name="Meincke L."/>
            <person name="Pitluck S."/>
            <person name="Tapia R."/>
            <person name="Teshima H."/>
            <person name="Woyke T."/>
            <person name="Fox B.G."/>
            <person name="Angert E.R."/>
            <person name="Currie C.R."/>
        </authorList>
    </citation>
    <scope>NUCLEOTIDE SEQUENCE [LARGE SCALE GENOMIC DNA]</scope>
    <source>
        <strain evidence="3">ATCC 49066 / DSM 5427 / NCIMB 11756 / RHM5</strain>
    </source>
</reference>
<dbReference type="Proteomes" id="UP000008467">
    <property type="component" value="Chromosome"/>
</dbReference>
<dbReference type="PROSITE" id="PS51257">
    <property type="entry name" value="PROKAR_LIPOPROTEIN"/>
    <property type="match status" value="1"/>
</dbReference>